<dbReference type="Proteomes" id="UP000030765">
    <property type="component" value="Unassembled WGS sequence"/>
</dbReference>
<feature type="region of interest" description="Disordered" evidence="1">
    <location>
        <begin position="1"/>
        <end position="23"/>
    </location>
</feature>
<dbReference type="EMBL" id="ATLV01015765">
    <property type="status" value="NOT_ANNOTATED_CDS"/>
    <property type="molecule type" value="Genomic_DNA"/>
</dbReference>
<gene>
    <name evidence="2" type="ORF">ZHAS_00008263</name>
</gene>
<proteinExistence type="predicted"/>
<accession>A0A084VRQ4</accession>
<evidence type="ECO:0000313" key="4">
    <source>
        <dbReference type="Proteomes" id="UP000030765"/>
    </source>
</evidence>
<protein>
    <submittedName>
        <fullName evidence="2 3">Uncharacterized protein</fullName>
    </submittedName>
</protein>
<organism evidence="2">
    <name type="scientific">Anopheles sinensis</name>
    <name type="common">Mosquito</name>
    <dbReference type="NCBI Taxonomy" id="74873"/>
    <lineage>
        <taxon>Eukaryota</taxon>
        <taxon>Metazoa</taxon>
        <taxon>Ecdysozoa</taxon>
        <taxon>Arthropoda</taxon>
        <taxon>Hexapoda</taxon>
        <taxon>Insecta</taxon>
        <taxon>Pterygota</taxon>
        <taxon>Neoptera</taxon>
        <taxon>Endopterygota</taxon>
        <taxon>Diptera</taxon>
        <taxon>Nematocera</taxon>
        <taxon>Culicoidea</taxon>
        <taxon>Culicidae</taxon>
        <taxon>Anophelinae</taxon>
        <taxon>Anopheles</taxon>
    </lineage>
</organism>
<dbReference type="AlphaFoldDB" id="A0A084VRQ4"/>
<evidence type="ECO:0000256" key="1">
    <source>
        <dbReference type="SAM" id="MobiDB-lite"/>
    </source>
</evidence>
<reference evidence="2 4" key="1">
    <citation type="journal article" date="2014" name="BMC Genomics">
        <title>Genome sequence of Anopheles sinensis provides insight into genetics basis of mosquito competence for malaria parasites.</title>
        <authorList>
            <person name="Zhou D."/>
            <person name="Zhang D."/>
            <person name="Ding G."/>
            <person name="Shi L."/>
            <person name="Hou Q."/>
            <person name="Ye Y."/>
            <person name="Xu Y."/>
            <person name="Zhou H."/>
            <person name="Xiong C."/>
            <person name="Li S."/>
            <person name="Yu J."/>
            <person name="Hong S."/>
            <person name="Yu X."/>
            <person name="Zou P."/>
            <person name="Chen C."/>
            <person name="Chang X."/>
            <person name="Wang W."/>
            <person name="Lv Y."/>
            <person name="Sun Y."/>
            <person name="Ma L."/>
            <person name="Shen B."/>
            <person name="Zhu C."/>
        </authorList>
    </citation>
    <scope>NUCLEOTIDE SEQUENCE [LARGE SCALE GENOMIC DNA]</scope>
</reference>
<dbReference type="EnsemblMetazoa" id="ASIC008263-RA">
    <property type="protein sequence ID" value="ASIC008263-PA"/>
    <property type="gene ID" value="ASIC008263"/>
</dbReference>
<evidence type="ECO:0000313" key="3">
    <source>
        <dbReference type="EnsemblMetazoa" id="ASIC008263-PA"/>
    </source>
</evidence>
<evidence type="ECO:0000313" key="2">
    <source>
        <dbReference type="EMBL" id="KFB40648.1"/>
    </source>
</evidence>
<dbReference type="EMBL" id="KE525036">
    <property type="protein sequence ID" value="KFB40648.1"/>
    <property type="molecule type" value="Genomic_DNA"/>
</dbReference>
<name>A0A084VRQ4_ANOSI</name>
<sequence>MKDRVLTGLEPVPPGKGGFEGGRDRKRAFVNRGNNIPAAGGHSTPVVAIAGLGGFTLLVSELAIGFRSVDWIERGAGGEQGKGASSM</sequence>
<reference evidence="3" key="2">
    <citation type="submission" date="2020-05" db="UniProtKB">
        <authorList>
            <consortium name="EnsemblMetazoa"/>
        </authorList>
    </citation>
    <scope>IDENTIFICATION</scope>
</reference>
<dbReference type="VEuPathDB" id="VectorBase:ASIC008263"/>
<keyword evidence="4" id="KW-1185">Reference proteome</keyword>